<comment type="caution">
    <text evidence="1">The sequence shown here is derived from an EMBL/GenBank/DDBJ whole genome shotgun (WGS) entry which is preliminary data.</text>
</comment>
<protein>
    <recommendedName>
        <fullName evidence="3">Transposase</fullName>
    </recommendedName>
</protein>
<reference evidence="2" key="1">
    <citation type="journal article" date="2024" name="Algal Res.">
        <title>Biochemical, toxicological and genomic investigation of a high-biomass producing Limnothrix strain isolated from Italian shallow drinking water reservoir.</title>
        <authorList>
            <person name="Simonazzi M."/>
            <person name="Shishido T.K."/>
            <person name="Delbaje E."/>
            <person name="Wahlsten M."/>
            <person name="Fewer D.P."/>
            <person name="Sivonen K."/>
            <person name="Pezzolesi L."/>
            <person name="Pistocchi R."/>
        </authorList>
    </citation>
    <scope>NUCLEOTIDE SEQUENCE [LARGE SCALE GENOMIC DNA]</scope>
    <source>
        <strain evidence="2">LRLZ20PSL1</strain>
    </source>
</reference>
<dbReference type="EMBL" id="JAZAQF010000086">
    <property type="protein sequence ID" value="MFG3819078.1"/>
    <property type="molecule type" value="Genomic_DNA"/>
</dbReference>
<sequence length="64" mass="6952">MGKGRGRKDKRPIEKSLGSSKKLALGVLSNSKVAETQQTRSVELFSQPIQQTCSANRFSKEGDG</sequence>
<dbReference type="RefSeq" id="WP_393014769.1">
    <property type="nucleotide sequence ID" value="NZ_JAZAQF010000086.1"/>
</dbReference>
<evidence type="ECO:0008006" key="3">
    <source>
        <dbReference type="Google" id="ProtNLM"/>
    </source>
</evidence>
<keyword evidence="2" id="KW-1185">Reference proteome</keyword>
<dbReference type="Proteomes" id="UP001604335">
    <property type="component" value="Unassembled WGS sequence"/>
</dbReference>
<proteinExistence type="predicted"/>
<name>A0ABW7CG78_9CYAN</name>
<evidence type="ECO:0000313" key="2">
    <source>
        <dbReference type="Proteomes" id="UP001604335"/>
    </source>
</evidence>
<accession>A0ABW7CG78</accession>
<evidence type="ECO:0000313" key="1">
    <source>
        <dbReference type="EMBL" id="MFG3819078.1"/>
    </source>
</evidence>
<gene>
    <name evidence="1" type="ORF">VPK24_15655</name>
</gene>
<organism evidence="1 2">
    <name type="scientific">Limnothrix redekei LRLZ20PSL1</name>
    <dbReference type="NCBI Taxonomy" id="3112953"/>
    <lineage>
        <taxon>Bacteria</taxon>
        <taxon>Bacillati</taxon>
        <taxon>Cyanobacteriota</taxon>
        <taxon>Cyanophyceae</taxon>
        <taxon>Pseudanabaenales</taxon>
        <taxon>Pseudanabaenaceae</taxon>
        <taxon>Limnothrix</taxon>
    </lineage>
</organism>